<evidence type="ECO:0000256" key="1">
    <source>
        <dbReference type="SAM" id="Phobius"/>
    </source>
</evidence>
<reference evidence="2" key="1">
    <citation type="submission" date="2023-03" db="EMBL/GenBank/DDBJ databases">
        <title>Chromosome-scale reference genome and RAD-based genetic map of yellow starthistle (Centaurea solstitialis) reveal putative structural variation and QTLs associated with invader traits.</title>
        <authorList>
            <person name="Reatini B."/>
            <person name="Cang F.A."/>
            <person name="Jiang Q."/>
            <person name="Mckibben M.T.W."/>
            <person name="Barker M.S."/>
            <person name="Rieseberg L.H."/>
            <person name="Dlugosch K.M."/>
        </authorList>
    </citation>
    <scope>NUCLEOTIDE SEQUENCE</scope>
    <source>
        <strain evidence="2">CAN-66</strain>
        <tissue evidence="2">Leaf</tissue>
    </source>
</reference>
<name>A0AA38U2T1_9ASTR</name>
<keyword evidence="1" id="KW-0472">Membrane</keyword>
<dbReference type="EMBL" id="JARYMX010000001">
    <property type="protein sequence ID" value="KAJ9566111.1"/>
    <property type="molecule type" value="Genomic_DNA"/>
</dbReference>
<accession>A0AA38U2T1</accession>
<keyword evidence="1" id="KW-0812">Transmembrane</keyword>
<proteinExistence type="predicted"/>
<dbReference type="AlphaFoldDB" id="A0AA38U2T1"/>
<feature type="transmembrane region" description="Helical" evidence="1">
    <location>
        <begin position="31"/>
        <end position="52"/>
    </location>
</feature>
<gene>
    <name evidence="2" type="ORF">OSB04_002077</name>
</gene>
<keyword evidence="1" id="KW-1133">Transmembrane helix</keyword>
<comment type="caution">
    <text evidence="2">The sequence shown here is derived from an EMBL/GenBank/DDBJ whole genome shotgun (WGS) entry which is preliminary data.</text>
</comment>
<protein>
    <submittedName>
        <fullName evidence="2">Uncharacterized protein</fullName>
    </submittedName>
</protein>
<keyword evidence="3" id="KW-1185">Reference proteome</keyword>
<organism evidence="2 3">
    <name type="scientific">Centaurea solstitialis</name>
    <name type="common">yellow star-thistle</name>
    <dbReference type="NCBI Taxonomy" id="347529"/>
    <lineage>
        <taxon>Eukaryota</taxon>
        <taxon>Viridiplantae</taxon>
        <taxon>Streptophyta</taxon>
        <taxon>Embryophyta</taxon>
        <taxon>Tracheophyta</taxon>
        <taxon>Spermatophyta</taxon>
        <taxon>Magnoliopsida</taxon>
        <taxon>eudicotyledons</taxon>
        <taxon>Gunneridae</taxon>
        <taxon>Pentapetalae</taxon>
        <taxon>asterids</taxon>
        <taxon>campanulids</taxon>
        <taxon>Asterales</taxon>
        <taxon>Asteraceae</taxon>
        <taxon>Carduoideae</taxon>
        <taxon>Cardueae</taxon>
        <taxon>Centaureinae</taxon>
        <taxon>Centaurea</taxon>
    </lineage>
</organism>
<dbReference type="Proteomes" id="UP001172457">
    <property type="component" value="Chromosome 1"/>
</dbReference>
<sequence length="99" mass="10996">MVIPVTTTVIRAMTTVIPANTTMIQANTTVIPANTTVIMATTMVIPAVTIVIPATTMEFRGWKEATRRKERLICYTCFILALSRLSNRLLESTVLRNNI</sequence>
<evidence type="ECO:0000313" key="2">
    <source>
        <dbReference type="EMBL" id="KAJ9566111.1"/>
    </source>
</evidence>
<evidence type="ECO:0000313" key="3">
    <source>
        <dbReference type="Proteomes" id="UP001172457"/>
    </source>
</evidence>